<comment type="caution">
    <text evidence="1">The sequence shown here is derived from an EMBL/GenBank/DDBJ whole genome shotgun (WGS) entry which is preliminary data.</text>
</comment>
<proteinExistence type="predicted"/>
<evidence type="ECO:0000313" key="1">
    <source>
        <dbReference type="EMBL" id="MDM9630481.1"/>
    </source>
</evidence>
<dbReference type="Proteomes" id="UP001174839">
    <property type="component" value="Unassembled WGS sequence"/>
</dbReference>
<keyword evidence="2" id="KW-1185">Reference proteome</keyword>
<dbReference type="RefSeq" id="WP_289723836.1">
    <property type="nucleotide sequence ID" value="NZ_JAUDUY010000001.1"/>
</dbReference>
<evidence type="ECO:0000313" key="2">
    <source>
        <dbReference type="Proteomes" id="UP001174839"/>
    </source>
</evidence>
<name>A0ABT7WC41_9FLAO</name>
<gene>
    <name evidence="1" type="ORF">QU605_03320</name>
</gene>
<protein>
    <submittedName>
        <fullName evidence="1">Uncharacterized protein</fullName>
    </submittedName>
</protein>
<organism evidence="1 2">
    <name type="scientific">Robiginitalea aurantiaca</name>
    <dbReference type="NCBI Taxonomy" id="3056915"/>
    <lineage>
        <taxon>Bacteria</taxon>
        <taxon>Pseudomonadati</taxon>
        <taxon>Bacteroidota</taxon>
        <taxon>Flavobacteriia</taxon>
        <taxon>Flavobacteriales</taxon>
        <taxon>Flavobacteriaceae</taxon>
        <taxon>Robiginitalea</taxon>
    </lineage>
</organism>
<accession>A0ABT7WC41</accession>
<reference evidence="1" key="1">
    <citation type="submission" date="2023-06" db="EMBL/GenBank/DDBJ databases">
        <title>Robiginitalea aurantiacus sp. nov. and Algoriphagus sediminis sp. nov., isolated from coastal sediment.</title>
        <authorList>
            <person name="Zhou Z.Y."/>
            <person name="An J."/>
            <person name="Jia Y.W."/>
            <person name="Du Z.J."/>
        </authorList>
    </citation>
    <scope>NUCLEOTIDE SEQUENCE</scope>
    <source>
        <strain evidence="1">M39</strain>
    </source>
</reference>
<sequence length="155" mass="18091">MENKRYNIEDLLSETITDMENLVSDLDSEVTDDLEEALEEASNELKRSLHKLVKSVKKEVRTDVLSFYHDNKKLINSDLKSLNSFVREILADIKSELSEGIHDAEDKDDKKELREIRKDVVRFTRRYNHAYHKLRLKLALGNAGVSVQEFFNHKS</sequence>
<dbReference type="SUPFAM" id="SSF58113">
    <property type="entry name" value="Apolipoprotein A-I"/>
    <property type="match status" value="1"/>
</dbReference>
<dbReference type="EMBL" id="JAUDUY010000001">
    <property type="protein sequence ID" value="MDM9630481.1"/>
    <property type="molecule type" value="Genomic_DNA"/>
</dbReference>